<keyword evidence="2" id="KW-1185">Reference proteome</keyword>
<organism evidence="1 2">
    <name type="scientific">Populus alba</name>
    <name type="common">White poplar</name>
    <dbReference type="NCBI Taxonomy" id="43335"/>
    <lineage>
        <taxon>Eukaryota</taxon>
        <taxon>Viridiplantae</taxon>
        <taxon>Streptophyta</taxon>
        <taxon>Embryophyta</taxon>
        <taxon>Tracheophyta</taxon>
        <taxon>Spermatophyta</taxon>
        <taxon>Magnoliopsida</taxon>
        <taxon>eudicotyledons</taxon>
        <taxon>Gunneridae</taxon>
        <taxon>Pentapetalae</taxon>
        <taxon>rosids</taxon>
        <taxon>fabids</taxon>
        <taxon>Malpighiales</taxon>
        <taxon>Salicaceae</taxon>
        <taxon>Saliceae</taxon>
        <taxon>Populus</taxon>
    </lineage>
</organism>
<protein>
    <submittedName>
        <fullName evidence="1">Uncharacterized protein</fullName>
    </submittedName>
</protein>
<proteinExistence type="predicted"/>
<sequence length="102" mass="11431">MAPCKTYSWVQGLYREHTEPIVVFFVLGGAKNSSMSPPCRPSTATDEGRRLVDLNSQGHWHHKSKLSLAILATFTGSRVDVTRRVMYISSSNGSYHKIKHVL</sequence>
<accession>A0ACC4BWH8</accession>
<dbReference type="EMBL" id="RCHU02000008">
    <property type="protein sequence ID" value="KAL3583028.1"/>
    <property type="molecule type" value="Genomic_DNA"/>
</dbReference>
<gene>
    <name evidence="1" type="ORF">D5086_017360</name>
</gene>
<name>A0ACC4BWH8_POPAL</name>
<reference evidence="1 2" key="1">
    <citation type="journal article" date="2024" name="Plant Biotechnol. J.">
        <title>Genome and CRISPR/Cas9 system of a widespread forest tree (Populus alba) in the world.</title>
        <authorList>
            <person name="Liu Y.J."/>
            <person name="Jiang P.F."/>
            <person name="Han X.M."/>
            <person name="Li X.Y."/>
            <person name="Wang H.M."/>
            <person name="Wang Y.J."/>
            <person name="Wang X.X."/>
            <person name="Zeng Q.Y."/>
        </authorList>
    </citation>
    <scope>NUCLEOTIDE SEQUENCE [LARGE SCALE GENOMIC DNA]</scope>
    <source>
        <strain evidence="2">cv. PAL-ZL1</strain>
    </source>
</reference>
<evidence type="ECO:0000313" key="1">
    <source>
        <dbReference type="EMBL" id="KAL3583028.1"/>
    </source>
</evidence>
<comment type="caution">
    <text evidence="1">The sequence shown here is derived from an EMBL/GenBank/DDBJ whole genome shotgun (WGS) entry which is preliminary data.</text>
</comment>
<dbReference type="Proteomes" id="UP000309997">
    <property type="component" value="Unassembled WGS sequence"/>
</dbReference>
<evidence type="ECO:0000313" key="2">
    <source>
        <dbReference type="Proteomes" id="UP000309997"/>
    </source>
</evidence>